<organism evidence="4">
    <name type="scientific">Echinostoma caproni</name>
    <dbReference type="NCBI Taxonomy" id="27848"/>
    <lineage>
        <taxon>Eukaryota</taxon>
        <taxon>Metazoa</taxon>
        <taxon>Spiralia</taxon>
        <taxon>Lophotrochozoa</taxon>
        <taxon>Platyhelminthes</taxon>
        <taxon>Trematoda</taxon>
        <taxon>Digenea</taxon>
        <taxon>Plagiorchiida</taxon>
        <taxon>Echinostomata</taxon>
        <taxon>Echinostomatoidea</taxon>
        <taxon>Echinostomatidae</taxon>
        <taxon>Echinostoma</taxon>
    </lineage>
</organism>
<dbReference type="Proteomes" id="UP000272942">
    <property type="component" value="Unassembled WGS sequence"/>
</dbReference>
<dbReference type="WBParaSite" id="ECPE_0001075101-mRNA-1">
    <property type="protein sequence ID" value="ECPE_0001075101-mRNA-1"/>
    <property type="gene ID" value="ECPE_0001075101"/>
</dbReference>
<sequence length="103" mass="12039">MSAEECTPCRLQVDWWIVRRSRRQPSRRKLPPQISREDGDAGVQPITSDRTPTRAAQRQRSSLDSQRLLPLRSFRRRRGHQLRRSTPDRVPELLLPHAPPTVL</sequence>
<feature type="compositionally biased region" description="Polar residues" evidence="1">
    <location>
        <begin position="45"/>
        <end position="65"/>
    </location>
</feature>
<dbReference type="AlphaFoldDB" id="A0A183AUT3"/>
<feature type="compositionally biased region" description="Basic residues" evidence="1">
    <location>
        <begin position="73"/>
        <end position="83"/>
    </location>
</feature>
<dbReference type="EMBL" id="UZAN01049558">
    <property type="protein sequence ID" value="VDP87517.1"/>
    <property type="molecule type" value="Genomic_DNA"/>
</dbReference>
<protein>
    <submittedName>
        <fullName evidence="2 4">Uncharacterized protein</fullName>
    </submittedName>
</protein>
<evidence type="ECO:0000313" key="3">
    <source>
        <dbReference type="Proteomes" id="UP000272942"/>
    </source>
</evidence>
<evidence type="ECO:0000256" key="1">
    <source>
        <dbReference type="SAM" id="MobiDB-lite"/>
    </source>
</evidence>
<proteinExistence type="predicted"/>
<feature type="region of interest" description="Disordered" evidence="1">
    <location>
        <begin position="23"/>
        <end position="103"/>
    </location>
</feature>
<evidence type="ECO:0000313" key="2">
    <source>
        <dbReference type="EMBL" id="VDP87517.1"/>
    </source>
</evidence>
<accession>A0A183AUT3</accession>
<reference evidence="2 3" key="2">
    <citation type="submission" date="2018-11" db="EMBL/GenBank/DDBJ databases">
        <authorList>
            <consortium name="Pathogen Informatics"/>
        </authorList>
    </citation>
    <scope>NUCLEOTIDE SEQUENCE [LARGE SCALE GENOMIC DNA]</scope>
    <source>
        <strain evidence="2 3">Egypt</strain>
    </source>
</reference>
<evidence type="ECO:0000313" key="4">
    <source>
        <dbReference type="WBParaSite" id="ECPE_0001075101-mRNA-1"/>
    </source>
</evidence>
<reference evidence="4" key="1">
    <citation type="submission" date="2016-06" db="UniProtKB">
        <authorList>
            <consortium name="WormBaseParasite"/>
        </authorList>
    </citation>
    <scope>IDENTIFICATION</scope>
</reference>
<gene>
    <name evidence="2" type="ORF">ECPE_LOCUS10718</name>
</gene>
<name>A0A183AUT3_9TREM</name>
<keyword evidence="3" id="KW-1185">Reference proteome</keyword>